<evidence type="ECO:0000256" key="4">
    <source>
        <dbReference type="SAM" id="Coils"/>
    </source>
</evidence>
<evidence type="ECO:0000256" key="3">
    <source>
        <dbReference type="ARBA" id="ARBA00023163"/>
    </source>
</evidence>
<dbReference type="PANTHER" id="PTHR42756">
    <property type="entry name" value="TRANSCRIPTIONAL REGULATOR, MARR"/>
    <property type="match status" value="1"/>
</dbReference>
<evidence type="ECO:0000259" key="5">
    <source>
        <dbReference type="PROSITE" id="PS50995"/>
    </source>
</evidence>
<protein>
    <submittedName>
        <fullName evidence="6">DNA-binding MarR family transcriptional regulator</fullName>
    </submittedName>
</protein>
<dbReference type="EMBL" id="JACCCC010000001">
    <property type="protein sequence ID" value="NYE49240.1"/>
    <property type="molecule type" value="Genomic_DNA"/>
</dbReference>
<dbReference type="InterPro" id="IPR036390">
    <property type="entry name" value="WH_DNA-bd_sf"/>
</dbReference>
<dbReference type="PROSITE" id="PS50995">
    <property type="entry name" value="HTH_MARR_2"/>
    <property type="match status" value="1"/>
</dbReference>
<keyword evidence="2 6" id="KW-0238">DNA-binding</keyword>
<accession>A0A852U5P9</accession>
<evidence type="ECO:0000313" key="7">
    <source>
        <dbReference type="Proteomes" id="UP000589036"/>
    </source>
</evidence>
<dbReference type="Pfam" id="PF01047">
    <property type="entry name" value="MarR"/>
    <property type="match status" value="1"/>
</dbReference>
<dbReference type="AlphaFoldDB" id="A0A852U5P9"/>
<dbReference type="RefSeq" id="WP_246334445.1">
    <property type="nucleotide sequence ID" value="NZ_BAAAYY010000031.1"/>
</dbReference>
<name>A0A852U5P9_9ACTN</name>
<sequence>MTMEDVAGTEKDELIERLRELEQRQLRMFARDRSLPLLTTSLTIQQLKVLLRLSLDGEMAAHELAEGAGVGMATLTGIVDRLVARGLVCRREDPRDRRVRRIDLTEEGRGLMAEMSGAGHQRHYAALARLDTATLADLVRGFEALCEALEAESAEEEGGGSR</sequence>
<keyword evidence="1" id="KW-0805">Transcription regulation</keyword>
<feature type="coiled-coil region" evidence="4">
    <location>
        <begin position="4"/>
        <end position="31"/>
    </location>
</feature>
<organism evidence="6 7">
    <name type="scientific">Spinactinospora alkalitolerans</name>
    <dbReference type="NCBI Taxonomy" id="687207"/>
    <lineage>
        <taxon>Bacteria</taxon>
        <taxon>Bacillati</taxon>
        <taxon>Actinomycetota</taxon>
        <taxon>Actinomycetes</taxon>
        <taxon>Streptosporangiales</taxon>
        <taxon>Nocardiopsidaceae</taxon>
        <taxon>Spinactinospora</taxon>
    </lineage>
</organism>
<keyword evidence="3" id="KW-0804">Transcription</keyword>
<dbReference type="SUPFAM" id="SSF46785">
    <property type="entry name" value="Winged helix' DNA-binding domain"/>
    <property type="match status" value="1"/>
</dbReference>
<dbReference type="SMART" id="SM00347">
    <property type="entry name" value="HTH_MARR"/>
    <property type="match status" value="1"/>
</dbReference>
<dbReference type="PROSITE" id="PS01117">
    <property type="entry name" value="HTH_MARR_1"/>
    <property type="match status" value="1"/>
</dbReference>
<gene>
    <name evidence="6" type="ORF">HDA32_004360</name>
</gene>
<evidence type="ECO:0000313" key="6">
    <source>
        <dbReference type="EMBL" id="NYE49240.1"/>
    </source>
</evidence>
<proteinExistence type="predicted"/>
<evidence type="ECO:0000256" key="2">
    <source>
        <dbReference type="ARBA" id="ARBA00023125"/>
    </source>
</evidence>
<dbReference type="PRINTS" id="PR00598">
    <property type="entry name" value="HTHMARR"/>
</dbReference>
<comment type="caution">
    <text evidence="6">The sequence shown here is derived from an EMBL/GenBank/DDBJ whole genome shotgun (WGS) entry which is preliminary data.</text>
</comment>
<dbReference type="InterPro" id="IPR023187">
    <property type="entry name" value="Tscrpt_reg_MarR-type_CS"/>
</dbReference>
<dbReference type="GO" id="GO:0003700">
    <property type="term" value="F:DNA-binding transcription factor activity"/>
    <property type="evidence" value="ECO:0007669"/>
    <property type="project" value="InterPro"/>
</dbReference>
<dbReference type="InterPro" id="IPR000835">
    <property type="entry name" value="HTH_MarR-typ"/>
</dbReference>
<dbReference type="Gene3D" id="1.10.10.10">
    <property type="entry name" value="Winged helix-like DNA-binding domain superfamily/Winged helix DNA-binding domain"/>
    <property type="match status" value="1"/>
</dbReference>
<keyword evidence="7" id="KW-1185">Reference proteome</keyword>
<evidence type="ECO:0000256" key="1">
    <source>
        <dbReference type="ARBA" id="ARBA00023015"/>
    </source>
</evidence>
<dbReference type="GO" id="GO:0003677">
    <property type="term" value="F:DNA binding"/>
    <property type="evidence" value="ECO:0007669"/>
    <property type="project" value="UniProtKB-KW"/>
</dbReference>
<feature type="domain" description="HTH marR-type" evidence="5">
    <location>
        <begin position="11"/>
        <end position="144"/>
    </location>
</feature>
<dbReference type="PANTHER" id="PTHR42756:SF1">
    <property type="entry name" value="TRANSCRIPTIONAL REPRESSOR OF EMRAB OPERON"/>
    <property type="match status" value="1"/>
</dbReference>
<keyword evidence="4" id="KW-0175">Coiled coil</keyword>
<dbReference type="InterPro" id="IPR036388">
    <property type="entry name" value="WH-like_DNA-bd_sf"/>
</dbReference>
<dbReference type="Proteomes" id="UP000589036">
    <property type="component" value="Unassembled WGS sequence"/>
</dbReference>
<reference evidence="6 7" key="1">
    <citation type="submission" date="2020-07" db="EMBL/GenBank/DDBJ databases">
        <title>Sequencing the genomes of 1000 actinobacteria strains.</title>
        <authorList>
            <person name="Klenk H.-P."/>
        </authorList>
    </citation>
    <scope>NUCLEOTIDE SEQUENCE [LARGE SCALE GENOMIC DNA]</scope>
    <source>
        <strain evidence="6 7">CXB654</strain>
    </source>
</reference>